<dbReference type="FunFam" id="2.60.120.330:FF:000001">
    <property type="entry name" value="Protein SRG1"/>
    <property type="match status" value="1"/>
</dbReference>
<proteinExistence type="inferred from homology"/>
<evidence type="ECO:0000256" key="5">
    <source>
        <dbReference type="ARBA" id="ARBA00023004"/>
    </source>
</evidence>
<dbReference type="PROSITE" id="PS51471">
    <property type="entry name" value="FE2OG_OXY"/>
    <property type="match status" value="1"/>
</dbReference>
<sequence length="377" mass="42685">MEPATLGKSLAVPCVQELAKESPATVPTRYLRLDQDPPIINNTEVASLPQIPVIDMRRLVSEEQMDLELDKMDHACKEWGFFQLINHGVDDSLVNKVKEGIQELFNLPMEEKSKYWQRPEEMEGFGQAFVVSEEQKLDWGDIFYMITLPKHARKPYLFPMLPQPLRDTLEAYSAELKNLAMKILCLMAKALGMKPDEIKDMFEEGCQMMRMNYYPPCPQPELVMGLNSHSDAVGLTILLQVSEVEGLQIRKSGKWIPVQPLPNAFVINIGDMLEIVTNGIYRSTEHRATVNSVKERISMATFYSPNLDGELGPVPSVVTPETPAAYRRMIVADFLKGFLSRELVGKSYVDGMRIQNGGDRQLISSHFTLSDFKKPDD</sequence>
<keyword evidence="5 6" id="KW-0408">Iron</keyword>
<evidence type="ECO:0000313" key="9">
    <source>
        <dbReference type="Proteomes" id="UP000886885"/>
    </source>
</evidence>
<dbReference type="AlphaFoldDB" id="A0A8X8AXR8"/>
<dbReference type="EMBL" id="JAAWWB010000002">
    <property type="protein sequence ID" value="KAG6790180.1"/>
    <property type="molecule type" value="Genomic_DNA"/>
</dbReference>
<accession>A0A8X8AXR8</accession>
<gene>
    <name evidence="8" type="ORF">POTOM_006328</name>
</gene>
<evidence type="ECO:0000256" key="2">
    <source>
        <dbReference type="ARBA" id="ARBA00022723"/>
    </source>
</evidence>
<keyword evidence="4 6" id="KW-0560">Oxidoreductase</keyword>
<comment type="similarity">
    <text evidence="1 6">Belongs to the iron/ascorbate-dependent oxidoreductase family.</text>
</comment>
<dbReference type="InterPro" id="IPR050295">
    <property type="entry name" value="Plant_2OG-oxidoreductases"/>
</dbReference>
<keyword evidence="3" id="KW-0847">Vitamin C</keyword>
<dbReference type="OrthoDB" id="836662at2759"/>
<evidence type="ECO:0000256" key="6">
    <source>
        <dbReference type="RuleBase" id="RU003682"/>
    </source>
</evidence>
<dbReference type="Proteomes" id="UP000886885">
    <property type="component" value="Chromosome 1D"/>
</dbReference>
<keyword evidence="2 6" id="KW-0479">Metal-binding</keyword>
<organism evidence="8 9">
    <name type="scientific">Populus tomentosa</name>
    <name type="common">Chinese white poplar</name>
    <dbReference type="NCBI Taxonomy" id="118781"/>
    <lineage>
        <taxon>Eukaryota</taxon>
        <taxon>Viridiplantae</taxon>
        <taxon>Streptophyta</taxon>
        <taxon>Embryophyta</taxon>
        <taxon>Tracheophyta</taxon>
        <taxon>Spermatophyta</taxon>
        <taxon>Magnoliopsida</taxon>
        <taxon>eudicotyledons</taxon>
        <taxon>Gunneridae</taxon>
        <taxon>Pentapetalae</taxon>
        <taxon>rosids</taxon>
        <taxon>fabids</taxon>
        <taxon>Malpighiales</taxon>
        <taxon>Salicaceae</taxon>
        <taxon>Saliceae</taxon>
        <taxon>Populus</taxon>
    </lineage>
</organism>
<keyword evidence="9" id="KW-1185">Reference proteome</keyword>
<reference evidence="8" key="1">
    <citation type="journal article" date="2020" name="bioRxiv">
        <title>Hybrid origin of Populus tomentosa Carr. identified through genome sequencing and phylogenomic analysis.</title>
        <authorList>
            <person name="An X."/>
            <person name="Gao K."/>
            <person name="Chen Z."/>
            <person name="Li J."/>
            <person name="Yang X."/>
            <person name="Yang X."/>
            <person name="Zhou J."/>
            <person name="Guo T."/>
            <person name="Zhao T."/>
            <person name="Huang S."/>
            <person name="Miao D."/>
            <person name="Khan W.U."/>
            <person name="Rao P."/>
            <person name="Ye M."/>
            <person name="Lei B."/>
            <person name="Liao W."/>
            <person name="Wang J."/>
            <person name="Ji L."/>
            <person name="Li Y."/>
            <person name="Guo B."/>
            <person name="Mustafa N.S."/>
            <person name="Li S."/>
            <person name="Yun Q."/>
            <person name="Keller S.R."/>
            <person name="Mao J."/>
            <person name="Zhang R."/>
            <person name="Strauss S.H."/>
        </authorList>
    </citation>
    <scope>NUCLEOTIDE SEQUENCE</scope>
    <source>
        <strain evidence="8">GM15</strain>
        <tissue evidence="8">Leaf</tissue>
    </source>
</reference>
<evidence type="ECO:0000259" key="7">
    <source>
        <dbReference type="PROSITE" id="PS51471"/>
    </source>
</evidence>
<dbReference type="PANTHER" id="PTHR47991">
    <property type="entry name" value="OXOGLUTARATE/IRON-DEPENDENT DIOXYGENASE"/>
    <property type="match status" value="1"/>
</dbReference>
<dbReference type="GO" id="GO:0046872">
    <property type="term" value="F:metal ion binding"/>
    <property type="evidence" value="ECO:0007669"/>
    <property type="project" value="UniProtKB-KW"/>
</dbReference>
<evidence type="ECO:0000313" key="8">
    <source>
        <dbReference type="EMBL" id="KAG6790180.1"/>
    </source>
</evidence>
<dbReference type="GO" id="GO:0031418">
    <property type="term" value="F:L-ascorbic acid binding"/>
    <property type="evidence" value="ECO:0007669"/>
    <property type="project" value="UniProtKB-KW"/>
</dbReference>
<dbReference type="Pfam" id="PF03171">
    <property type="entry name" value="2OG-FeII_Oxy"/>
    <property type="match status" value="1"/>
</dbReference>
<dbReference type="InterPro" id="IPR044861">
    <property type="entry name" value="IPNS-like_FE2OG_OXY"/>
</dbReference>
<comment type="caution">
    <text evidence="8">The sequence shown here is derived from an EMBL/GenBank/DDBJ whole genome shotgun (WGS) entry which is preliminary data.</text>
</comment>
<evidence type="ECO:0000256" key="1">
    <source>
        <dbReference type="ARBA" id="ARBA00008056"/>
    </source>
</evidence>
<dbReference type="GO" id="GO:0016491">
    <property type="term" value="F:oxidoreductase activity"/>
    <property type="evidence" value="ECO:0007669"/>
    <property type="project" value="UniProtKB-KW"/>
</dbReference>
<feature type="domain" description="Fe2OG dioxygenase" evidence="7">
    <location>
        <begin position="205"/>
        <end position="305"/>
    </location>
</feature>
<evidence type="ECO:0000256" key="3">
    <source>
        <dbReference type="ARBA" id="ARBA00022896"/>
    </source>
</evidence>
<dbReference type="Pfam" id="PF14226">
    <property type="entry name" value="DIOX_N"/>
    <property type="match status" value="1"/>
</dbReference>
<dbReference type="InterPro" id="IPR005123">
    <property type="entry name" value="Oxoglu/Fe-dep_dioxygenase_dom"/>
</dbReference>
<evidence type="ECO:0000256" key="4">
    <source>
        <dbReference type="ARBA" id="ARBA00023002"/>
    </source>
</evidence>
<dbReference type="InterPro" id="IPR026992">
    <property type="entry name" value="DIOX_N"/>
</dbReference>
<protein>
    <recommendedName>
        <fullName evidence="7">Fe2OG dioxygenase domain-containing protein</fullName>
    </recommendedName>
</protein>
<name>A0A8X8AXR8_POPTO</name>